<sequence>HKKTKSSKTHNTNKNLKRANSSHLSSTSGSVALHPPLSTLRRPVKRSAHRQAAIKPTRTTTALRTTPAIIYLPPSIASSSAYPSNKNGHSAGINRSGAGASYNFGQQSLQRQRPSLHASNKNGSVDKSSTQRLQQQQGRSHSLHNYNTFHAAIVGRRKTPLVAKQSKALKLFYKATGVVNNFKRRVMLGRQLYTSLIMQSRSNRSNKNKSVNKKYAGVRPSKTLTSSSSSVAHVPRVRSSSSKKRLHFKTNKAKKYQAVRRNKTNSKKHSRSAIKKKNHNSKANHSRFALASKTRKAVTHKPVYHKRSSHRAIKALAHRVNLQKLLHGDGSSHLRQGTSVKTTQHTSSNLSRLKRHRAQRRFLRFFHAMMQTGKIPNKPTSVRSDKIRALWKVVHHEKSHDARVQLGQDVLNGKVNKADIQKMVRRNAKNAHKKKQKLSHRRFKVKNMALKPSDFKFSLLPVREVKRGGQGKNTNTTTNH</sequence>
<feature type="region of interest" description="Disordered" evidence="1">
    <location>
        <begin position="329"/>
        <end position="354"/>
    </location>
</feature>
<feature type="region of interest" description="Disordered" evidence="1">
    <location>
        <begin position="108"/>
        <end position="144"/>
    </location>
</feature>
<feature type="region of interest" description="Disordered" evidence="1">
    <location>
        <begin position="1"/>
        <end position="61"/>
    </location>
</feature>
<dbReference type="EMBL" id="GBHO01012932">
    <property type="protein sequence ID" value="JAG30672.1"/>
    <property type="molecule type" value="Transcribed_RNA"/>
</dbReference>
<feature type="region of interest" description="Disordered" evidence="1">
    <location>
        <begin position="199"/>
        <end position="309"/>
    </location>
</feature>
<feature type="compositionally biased region" description="Polar residues" evidence="1">
    <location>
        <begin position="333"/>
        <end position="351"/>
    </location>
</feature>
<reference evidence="2" key="2">
    <citation type="submission" date="2014-07" db="EMBL/GenBank/DDBJ databases">
        <authorList>
            <person name="Hull J."/>
        </authorList>
    </citation>
    <scope>NUCLEOTIDE SEQUENCE</scope>
</reference>
<feature type="compositionally biased region" description="Polar residues" evidence="1">
    <location>
        <begin position="18"/>
        <end position="30"/>
    </location>
</feature>
<protein>
    <submittedName>
        <fullName evidence="2">Uncharacterized protein</fullName>
    </submittedName>
</protein>
<organism evidence="2">
    <name type="scientific">Lygus hesperus</name>
    <name type="common">Western plant bug</name>
    <dbReference type="NCBI Taxonomy" id="30085"/>
    <lineage>
        <taxon>Eukaryota</taxon>
        <taxon>Metazoa</taxon>
        <taxon>Ecdysozoa</taxon>
        <taxon>Arthropoda</taxon>
        <taxon>Hexapoda</taxon>
        <taxon>Insecta</taxon>
        <taxon>Pterygota</taxon>
        <taxon>Neoptera</taxon>
        <taxon>Paraneoptera</taxon>
        <taxon>Hemiptera</taxon>
        <taxon>Heteroptera</taxon>
        <taxon>Panheteroptera</taxon>
        <taxon>Cimicomorpha</taxon>
        <taxon>Miridae</taxon>
        <taxon>Mirini</taxon>
        <taxon>Lygus</taxon>
    </lineage>
</organism>
<name>A0A0A9YC72_LYGHE</name>
<evidence type="ECO:0000313" key="2">
    <source>
        <dbReference type="EMBL" id="JAG30672.1"/>
    </source>
</evidence>
<evidence type="ECO:0000256" key="1">
    <source>
        <dbReference type="SAM" id="MobiDB-lite"/>
    </source>
</evidence>
<feature type="compositionally biased region" description="Basic residues" evidence="1">
    <location>
        <begin position="293"/>
        <end position="309"/>
    </location>
</feature>
<accession>A0A0A9YC72</accession>
<feature type="compositionally biased region" description="Basic residues" evidence="1">
    <location>
        <begin position="241"/>
        <end position="285"/>
    </location>
</feature>
<reference evidence="2" key="1">
    <citation type="journal article" date="2014" name="PLoS ONE">
        <title>Transcriptome-Based Identification of ABC Transporters in the Western Tarnished Plant Bug Lygus hesperus.</title>
        <authorList>
            <person name="Hull J.J."/>
            <person name="Chaney K."/>
            <person name="Geib S.M."/>
            <person name="Fabrick J.A."/>
            <person name="Brent C.S."/>
            <person name="Walsh D."/>
            <person name="Lavine L.C."/>
        </authorList>
    </citation>
    <scope>NUCLEOTIDE SEQUENCE</scope>
</reference>
<feature type="non-terminal residue" evidence="2">
    <location>
        <position position="1"/>
    </location>
</feature>
<proteinExistence type="predicted"/>
<dbReference type="AlphaFoldDB" id="A0A0A9YC72"/>
<gene>
    <name evidence="2" type="ORF">CM83_28467</name>
</gene>
<feature type="compositionally biased region" description="Low complexity" evidence="1">
    <location>
        <begin position="218"/>
        <end position="240"/>
    </location>
</feature>